<evidence type="ECO:0000256" key="1">
    <source>
        <dbReference type="SAM" id="MobiDB-lite"/>
    </source>
</evidence>
<reference evidence="2" key="1">
    <citation type="submission" date="2018-02" db="EMBL/GenBank/DDBJ databases">
        <title>Rhizophora mucronata_Transcriptome.</title>
        <authorList>
            <person name="Meera S.P."/>
            <person name="Sreeshan A."/>
            <person name="Augustine A."/>
        </authorList>
    </citation>
    <scope>NUCLEOTIDE SEQUENCE</scope>
    <source>
        <tissue evidence="2">Leaf</tissue>
    </source>
</reference>
<proteinExistence type="predicted"/>
<name>A0A2P2J320_RHIMU</name>
<accession>A0A2P2J320</accession>
<dbReference type="EMBL" id="GGEC01007398">
    <property type="protein sequence ID" value="MBW87881.1"/>
    <property type="molecule type" value="Transcribed_RNA"/>
</dbReference>
<protein>
    <submittedName>
        <fullName evidence="2">Uncharacterized protein</fullName>
    </submittedName>
</protein>
<feature type="compositionally biased region" description="Basic and acidic residues" evidence="1">
    <location>
        <begin position="35"/>
        <end position="47"/>
    </location>
</feature>
<sequence>MTRLGARRRKNLLELSPENARVEQVKMENVNLGVDSREEKVEQKDSGRNQGRGLN</sequence>
<feature type="region of interest" description="Disordered" evidence="1">
    <location>
        <begin position="33"/>
        <end position="55"/>
    </location>
</feature>
<dbReference type="AlphaFoldDB" id="A0A2P2J320"/>
<evidence type="ECO:0000313" key="2">
    <source>
        <dbReference type="EMBL" id="MBW87881.1"/>
    </source>
</evidence>
<organism evidence="2">
    <name type="scientific">Rhizophora mucronata</name>
    <name type="common">Asiatic mangrove</name>
    <dbReference type="NCBI Taxonomy" id="61149"/>
    <lineage>
        <taxon>Eukaryota</taxon>
        <taxon>Viridiplantae</taxon>
        <taxon>Streptophyta</taxon>
        <taxon>Embryophyta</taxon>
        <taxon>Tracheophyta</taxon>
        <taxon>Spermatophyta</taxon>
        <taxon>Magnoliopsida</taxon>
        <taxon>eudicotyledons</taxon>
        <taxon>Gunneridae</taxon>
        <taxon>Pentapetalae</taxon>
        <taxon>rosids</taxon>
        <taxon>fabids</taxon>
        <taxon>Malpighiales</taxon>
        <taxon>Rhizophoraceae</taxon>
        <taxon>Rhizophora</taxon>
    </lineage>
</organism>